<evidence type="ECO:0000259" key="5">
    <source>
        <dbReference type="Pfam" id="PF04542"/>
    </source>
</evidence>
<evidence type="ECO:0000313" key="8">
    <source>
        <dbReference type="Proteomes" id="UP001597541"/>
    </source>
</evidence>
<dbReference type="NCBIfam" id="TIGR02937">
    <property type="entry name" value="sigma70-ECF"/>
    <property type="match status" value="1"/>
</dbReference>
<dbReference type="Pfam" id="PF04542">
    <property type="entry name" value="Sigma70_r2"/>
    <property type="match status" value="1"/>
</dbReference>
<evidence type="ECO:0000313" key="7">
    <source>
        <dbReference type="EMBL" id="MFD2611157.1"/>
    </source>
</evidence>
<comment type="similarity">
    <text evidence="1">Belongs to the sigma-70 factor family. ECF subfamily.</text>
</comment>
<dbReference type="InterPro" id="IPR036388">
    <property type="entry name" value="WH-like_DNA-bd_sf"/>
</dbReference>
<gene>
    <name evidence="7" type="ORF">ACFSUF_01810</name>
</gene>
<dbReference type="Gene3D" id="1.10.1740.10">
    <property type="match status" value="1"/>
</dbReference>
<dbReference type="Proteomes" id="UP001597541">
    <property type="component" value="Unassembled WGS sequence"/>
</dbReference>
<dbReference type="PANTHER" id="PTHR43133">
    <property type="entry name" value="RNA POLYMERASE ECF-TYPE SIGMA FACTO"/>
    <property type="match status" value="1"/>
</dbReference>
<accession>A0ABW5PAK3</accession>
<keyword evidence="2" id="KW-0805">Transcription regulation</keyword>
<dbReference type="RefSeq" id="WP_377599519.1">
    <property type="nucleotide sequence ID" value="NZ_JBHUME010000002.1"/>
</dbReference>
<sequence>MSERELFDLYKKEIYKTCYYMLQNQADAEDVCQEVFISAFKHDWRRVEFVKTWLLRIAVNQCMNHLKKQSRAREKIAALFHSARQDTHRAAESIVMDQVGWQECVDLLHLVPVKMRSALLLRYMHDYSLNEVAEILDIPVGTVKSRLNKGLALLRNRLEHTGMYKNGRDLHGQSDSAVIPYSRT</sequence>
<feature type="domain" description="RNA polymerase sigma-70 region 2" evidence="5">
    <location>
        <begin position="6"/>
        <end position="71"/>
    </location>
</feature>
<evidence type="ECO:0000256" key="3">
    <source>
        <dbReference type="ARBA" id="ARBA00023082"/>
    </source>
</evidence>
<dbReference type="InterPro" id="IPR007627">
    <property type="entry name" value="RNA_pol_sigma70_r2"/>
</dbReference>
<dbReference type="InterPro" id="IPR039425">
    <property type="entry name" value="RNA_pol_sigma-70-like"/>
</dbReference>
<name>A0ABW5PAK3_9BACL</name>
<dbReference type="EMBL" id="JBHUME010000002">
    <property type="protein sequence ID" value="MFD2611157.1"/>
    <property type="molecule type" value="Genomic_DNA"/>
</dbReference>
<dbReference type="InterPro" id="IPR013325">
    <property type="entry name" value="RNA_pol_sigma_r2"/>
</dbReference>
<dbReference type="PANTHER" id="PTHR43133:SF60">
    <property type="entry name" value="RNA POLYMERASE SIGMA FACTOR SIGV"/>
    <property type="match status" value="1"/>
</dbReference>
<keyword evidence="3" id="KW-0731">Sigma factor</keyword>
<dbReference type="InterPro" id="IPR013249">
    <property type="entry name" value="RNA_pol_sigma70_r4_t2"/>
</dbReference>
<comment type="caution">
    <text evidence="7">The sequence shown here is derived from an EMBL/GenBank/DDBJ whole genome shotgun (WGS) entry which is preliminary data.</text>
</comment>
<dbReference type="Gene3D" id="1.10.10.10">
    <property type="entry name" value="Winged helix-like DNA-binding domain superfamily/Winged helix DNA-binding domain"/>
    <property type="match status" value="1"/>
</dbReference>
<organism evidence="7 8">
    <name type="scientific">Paenibacillus gansuensis</name>
    <dbReference type="NCBI Taxonomy" id="306542"/>
    <lineage>
        <taxon>Bacteria</taxon>
        <taxon>Bacillati</taxon>
        <taxon>Bacillota</taxon>
        <taxon>Bacilli</taxon>
        <taxon>Bacillales</taxon>
        <taxon>Paenibacillaceae</taxon>
        <taxon>Paenibacillus</taxon>
    </lineage>
</organism>
<reference evidence="8" key="1">
    <citation type="journal article" date="2019" name="Int. J. Syst. Evol. Microbiol.">
        <title>The Global Catalogue of Microorganisms (GCM) 10K type strain sequencing project: providing services to taxonomists for standard genome sequencing and annotation.</title>
        <authorList>
            <consortium name="The Broad Institute Genomics Platform"/>
            <consortium name="The Broad Institute Genome Sequencing Center for Infectious Disease"/>
            <person name="Wu L."/>
            <person name="Ma J."/>
        </authorList>
    </citation>
    <scope>NUCLEOTIDE SEQUENCE [LARGE SCALE GENOMIC DNA]</scope>
    <source>
        <strain evidence="8">KCTC 3950</strain>
    </source>
</reference>
<evidence type="ECO:0000259" key="6">
    <source>
        <dbReference type="Pfam" id="PF08281"/>
    </source>
</evidence>
<proteinExistence type="inferred from homology"/>
<feature type="domain" description="RNA polymerase sigma factor 70 region 4 type 2" evidence="6">
    <location>
        <begin position="107"/>
        <end position="153"/>
    </location>
</feature>
<dbReference type="CDD" id="cd06171">
    <property type="entry name" value="Sigma70_r4"/>
    <property type="match status" value="1"/>
</dbReference>
<keyword evidence="8" id="KW-1185">Reference proteome</keyword>
<evidence type="ECO:0000256" key="4">
    <source>
        <dbReference type="ARBA" id="ARBA00023163"/>
    </source>
</evidence>
<dbReference type="InterPro" id="IPR013324">
    <property type="entry name" value="RNA_pol_sigma_r3/r4-like"/>
</dbReference>
<dbReference type="SUPFAM" id="SSF88946">
    <property type="entry name" value="Sigma2 domain of RNA polymerase sigma factors"/>
    <property type="match status" value="1"/>
</dbReference>
<keyword evidence="4" id="KW-0804">Transcription</keyword>
<dbReference type="InterPro" id="IPR014284">
    <property type="entry name" value="RNA_pol_sigma-70_dom"/>
</dbReference>
<protein>
    <submittedName>
        <fullName evidence="7">RNA polymerase sigma factor</fullName>
    </submittedName>
</protein>
<evidence type="ECO:0000256" key="1">
    <source>
        <dbReference type="ARBA" id="ARBA00010641"/>
    </source>
</evidence>
<dbReference type="SUPFAM" id="SSF88659">
    <property type="entry name" value="Sigma3 and sigma4 domains of RNA polymerase sigma factors"/>
    <property type="match status" value="1"/>
</dbReference>
<dbReference type="Pfam" id="PF08281">
    <property type="entry name" value="Sigma70_r4_2"/>
    <property type="match status" value="1"/>
</dbReference>
<evidence type="ECO:0000256" key="2">
    <source>
        <dbReference type="ARBA" id="ARBA00023015"/>
    </source>
</evidence>